<name>A0ABP0L6U4_9DINO</name>
<evidence type="ECO:0000313" key="2">
    <source>
        <dbReference type="EMBL" id="CAK9034830.1"/>
    </source>
</evidence>
<feature type="compositionally biased region" description="Basic and acidic residues" evidence="1">
    <location>
        <begin position="79"/>
        <end position="93"/>
    </location>
</feature>
<evidence type="ECO:0000313" key="3">
    <source>
        <dbReference type="Proteomes" id="UP001642484"/>
    </source>
</evidence>
<gene>
    <name evidence="2" type="ORF">CCMP2556_LOCUS19666</name>
</gene>
<keyword evidence="3" id="KW-1185">Reference proteome</keyword>
<proteinExistence type="predicted"/>
<feature type="region of interest" description="Disordered" evidence="1">
    <location>
        <begin position="56"/>
        <end position="100"/>
    </location>
</feature>
<evidence type="ECO:0000256" key="1">
    <source>
        <dbReference type="SAM" id="MobiDB-lite"/>
    </source>
</evidence>
<dbReference type="EMBL" id="CAXAMN010011266">
    <property type="protein sequence ID" value="CAK9034830.1"/>
    <property type="molecule type" value="Genomic_DNA"/>
</dbReference>
<accession>A0ABP0L6U4</accession>
<dbReference type="Proteomes" id="UP001642484">
    <property type="component" value="Unassembled WGS sequence"/>
</dbReference>
<feature type="non-terminal residue" evidence="2">
    <location>
        <position position="1"/>
    </location>
</feature>
<organism evidence="2 3">
    <name type="scientific">Durusdinium trenchii</name>
    <dbReference type="NCBI Taxonomy" id="1381693"/>
    <lineage>
        <taxon>Eukaryota</taxon>
        <taxon>Sar</taxon>
        <taxon>Alveolata</taxon>
        <taxon>Dinophyceae</taxon>
        <taxon>Suessiales</taxon>
        <taxon>Symbiodiniaceae</taxon>
        <taxon>Durusdinium</taxon>
    </lineage>
</organism>
<protein>
    <submittedName>
        <fullName evidence="2">Uncharacterized protein</fullName>
    </submittedName>
</protein>
<comment type="caution">
    <text evidence="2">The sequence shown here is derived from an EMBL/GenBank/DDBJ whole genome shotgun (WGS) entry which is preliminary data.</text>
</comment>
<reference evidence="2 3" key="1">
    <citation type="submission" date="2024-02" db="EMBL/GenBank/DDBJ databases">
        <authorList>
            <person name="Chen Y."/>
            <person name="Shah S."/>
            <person name="Dougan E. K."/>
            <person name="Thang M."/>
            <person name="Chan C."/>
        </authorList>
    </citation>
    <scope>NUCLEOTIDE SEQUENCE [LARGE SCALE GENOMIC DNA]</scope>
</reference>
<feature type="non-terminal residue" evidence="2">
    <location>
        <position position="100"/>
    </location>
</feature>
<sequence>DLVSVVVARVMDREATIALARLMRCVCGILTTVQFAIDHSDVRELHQSFAEATNSSLHRARVQGDEPTALPTPSRGHVLRRDEGHGGAIHPDEEGQDLPE</sequence>